<sequence>MATPNDAADEILDWGFGRGWTLLAMEGFYHSWRARKGEQRRITSSGFDGSLIDSQSFPSNRLRVGEDGRYGGGRVCSVWV</sequence>
<evidence type="ECO:0000313" key="2">
    <source>
        <dbReference type="Proteomes" id="UP001054945"/>
    </source>
</evidence>
<proteinExistence type="predicted"/>
<evidence type="ECO:0000313" key="1">
    <source>
        <dbReference type="EMBL" id="GIY56670.1"/>
    </source>
</evidence>
<name>A0AAV4UGI2_CAEEX</name>
<dbReference type="Proteomes" id="UP001054945">
    <property type="component" value="Unassembled WGS sequence"/>
</dbReference>
<dbReference type="EMBL" id="BPLR01012793">
    <property type="protein sequence ID" value="GIY56670.1"/>
    <property type="molecule type" value="Genomic_DNA"/>
</dbReference>
<reference evidence="1 2" key="1">
    <citation type="submission" date="2021-06" db="EMBL/GenBank/DDBJ databases">
        <title>Caerostris extrusa draft genome.</title>
        <authorList>
            <person name="Kono N."/>
            <person name="Arakawa K."/>
        </authorList>
    </citation>
    <scope>NUCLEOTIDE SEQUENCE [LARGE SCALE GENOMIC DNA]</scope>
</reference>
<comment type="caution">
    <text evidence="1">The sequence shown here is derived from an EMBL/GenBank/DDBJ whole genome shotgun (WGS) entry which is preliminary data.</text>
</comment>
<organism evidence="1 2">
    <name type="scientific">Caerostris extrusa</name>
    <name type="common">Bark spider</name>
    <name type="synonym">Caerostris bankana</name>
    <dbReference type="NCBI Taxonomy" id="172846"/>
    <lineage>
        <taxon>Eukaryota</taxon>
        <taxon>Metazoa</taxon>
        <taxon>Ecdysozoa</taxon>
        <taxon>Arthropoda</taxon>
        <taxon>Chelicerata</taxon>
        <taxon>Arachnida</taxon>
        <taxon>Araneae</taxon>
        <taxon>Araneomorphae</taxon>
        <taxon>Entelegynae</taxon>
        <taxon>Araneoidea</taxon>
        <taxon>Araneidae</taxon>
        <taxon>Caerostris</taxon>
    </lineage>
</organism>
<gene>
    <name evidence="1" type="ORF">CEXT_118341</name>
</gene>
<dbReference type="AlphaFoldDB" id="A0AAV4UGI2"/>
<protein>
    <submittedName>
        <fullName evidence="1">Uncharacterized protein</fullName>
    </submittedName>
</protein>
<accession>A0AAV4UGI2</accession>
<keyword evidence="2" id="KW-1185">Reference proteome</keyword>